<dbReference type="RefSeq" id="WP_251261704.1">
    <property type="nucleotide sequence ID" value="NZ_JAMQGP010000004.1"/>
</dbReference>
<dbReference type="AlphaFoldDB" id="A0AA41W8B9"/>
<dbReference type="Proteomes" id="UP001165393">
    <property type="component" value="Unassembled WGS sequence"/>
</dbReference>
<comment type="caution">
    <text evidence="1">The sequence shown here is derived from an EMBL/GenBank/DDBJ whole genome shotgun (WGS) entry which is preliminary data.</text>
</comment>
<keyword evidence="2" id="KW-1185">Reference proteome</keyword>
<dbReference type="EMBL" id="JAMQGP010000004">
    <property type="protein sequence ID" value="MCM2680286.1"/>
    <property type="molecule type" value="Genomic_DNA"/>
</dbReference>
<protein>
    <submittedName>
        <fullName evidence="1">DUF2947 domain-containing protein</fullName>
    </submittedName>
</protein>
<accession>A0AA41W8B9</accession>
<organism evidence="1 2">
    <name type="scientific">Echinimonas agarilytica</name>
    <dbReference type="NCBI Taxonomy" id="1215918"/>
    <lineage>
        <taxon>Bacteria</taxon>
        <taxon>Pseudomonadati</taxon>
        <taxon>Pseudomonadota</taxon>
        <taxon>Gammaproteobacteria</taxon>
        <taxon>Alteromonadales</taxon>
        <taxon>Echinimonadaceae</taxon>
        <taxon>Echinimonas</taxon>
    </lineage>
</organism>
<gene>
    <name evidence="1" type="ORF">NAF29_11470</name>
</gene>
<proteinExistence type="predicted"/>
<evidence type="ECO:0000313" key="1">
    <source>
        <dbReference type="EMBL" id="MCM2680286.1"/>
    </source>
</evidence>
<dbReference type="Pfam" id="PF11163">
    <property type="entry name" value="DUF2947"/>
    <property type="match status" value="1"/>
</dbReference>
<reference evidence="1 2" key="1">
    <citation type="journal article" date="2013" name="Antonie Van Leeuwenhoek">
        <title>Echinimonas agarilytica gen. nov., sp. nov., a new gammaproteobacterium isolated from the sea urchin Strongylocentrotus intermedius.</title>
        <authorList>
            <person name="Nedashkovskaya O.I."/>
            <person name="Stenkova A.M."/>
            <person name="Zhukova N.V."/>
            <person name="Van Trappen S."/>
            <person name="Lee J.S."/>
            <person name="Kim S.B."/>
        </authorList>
    </citation>
    <scope>NUCLEOTIDE SEQUENCE [LARGE SCALE GENOMIC DNA]</scope>
    <source>
        <strain evidence="1 2">KMM 6351</strain>
    </source>
</reference>
<evidence type="ECO:0000313" key="2">
    <source>
        <dbReference type="Proteomes" id="UP001165393"/>
    </source>
</evidence>
<dbReference type="InterPro" id="IPR021334">
    <property type="entry name" value="DUF2947"/>
</dbReference>
<sequence>MNYMSLDDLKNAWIFRHNSLPIEASDRAAIKPFTEPRANQLWDTFVSKQVDHPDFFKQGDWAFNNNTWKDSDNWESTWDSDDPALPELIQEHLNWDINTVVYYCVNRKYVIECRWEVFQRCWKNFLFMDDGALLIGKRRDEVVQFSSDGTFKIGQKGR</sequence>
<name>A0AA41W8B9_9GAMM</name>